<proteinExistence type="predicted"/>
<protein>
    <submittedName>
        <fullName evidence="2">Uncharacterized protein</fullName>
    </submittedName>
</protein>
<name>A0A6J5YA97_PRUAR</name>
<evidence type="ECO:0000256" key="1">
    <source>
        <dbReference type="SAM" id="MobiDB-lite"/>
    </source>
</evidence>
<dbReference type="AlphaFoldDB" id="A0A6J5YA97"/>
<dbReference type="Proteomes" id="UP000507245">
    <property type="component" value="Unassembled WGS sequence"/>
</dbReference>
<organism evidence="2 3">
    <name type="scientific">Prunus armeniaca</name>
    <name type="common">Apricot</name>
    <name type="synonym">Armeniaca vulgaris</name>
    <dbReference type="NCBI Taxonomy" id="36596"/>
    <lineage>
        <taxon>Eukaryota</taxon>
        <taxon>Viridiplantae</taxon>
        <taxon>Streptophyta</taxon>
        <taxon>Embryophyta</taxon>
        <taxon>Tracheophyta</taxon>
        <taxon>Spermatophyta</taxon>
        <taxon>Magnoliopsida</taxon>
        <taxon>eudicotyledons</taxon>
        <taxon>Gunneridae</taxon>
        <taxon>Pentapetalae</taxon>
        <taxon>rosids</taxon>
        <taxon>fabids</taxon>
        <taxon>Rosales</taxon>
        <taxon>Rosaceae</taxon>
        <taxon>Amygdaloideae</taxon>
        <taxon>Amygdaleae</taxon>
        <taxon>Prunus</taxon>
    </lineage>
</organism>
<reference evidence="3" key="1">
    <citation type="journal article" date="2020" name="Genome Biol.">
        <title>Gamete binning: chromosome-level and haplotype-resolved genome assembly enabled by high-throughput single-cell sequencing of gamete genomes.</title>
        <authorList>
            <person name="Campoy J.A."/>
            <person name="Sun H."/>
            <person name="Goel M."/>
            <person name="Jiao W.-B."/>
            <person name="Folz-Donahue K."/>
            <person name="Wang N."/>
            <person name="Rubio M."/>
            <person name="Liu C."/>
            <person name="Kukat C."/>
            <person name="Ruiz D."/>
            <person name="Huettel B."/>
            <person name="Schneeberger K."/>
        </authorList>
    </citation>
    <scope>NUCLEOTIDE SEQUENCE [LARGE SCALE GENOMIC DNA]</scope>
    <source>
        <strain evidence="3">cv. Rojo Pasion</strain>
    </source>
</reference>
<evidence type="ECO:0000313" key="2">
    <source>
        <dbReference type="EMBL" id="CAB4320454.1"/>
    </source>
</evidence>
<gene>
    <name evidence="2" type="ORF">ORAREDHAP_LOCUS49282</name>
</gene>
<dbReference type="EMBL" id="CAEKKB010000008">
    <property type="protein sequence ID" value="CAB4320454.1"/>
    <property type="molecule type" value="Genomic_DNA"/>
</dbReference>
<feature type="region of interest" description="Disordered" evidence="1">
    <location>
        <begin position="1"/>
        <end position="38"/>
    </location>
</feature>
<dbReference type="OrthoDB" id="10361092at2759"/>
<accession>A0A6J5YA97</accession>
<sequence length="271" mass="30569">MERHQHVIDIEDESPNNSTEVGPPVVVLSSDDEDNGSRRPLHLYQKLVLEHPPDHDQHIKNLEDESRNNITARAPSVIVLSSDDEENGSRRPVHLNQKVVLEPVGRLLKKNMTDSVEGKYKSSELETLLRDFDIWIDKDVNVGAADNMDCLESKDEREELKTVSGKVDIWIDKDIDVGLCREQRSDRKVGNFVRKVDIEIAEDAAENMDHAESKAQTEVLETLFRKIDTGMDKEINVGAAYLMVIGKENQVSSKKRNVIGKLIIKRLTGGA</sequence>
<keyword evidence="3" id="KW-1185">Reference proteome</keyword>
<evidence type="ECO:0000313" key="3">
    <source>
        <dbReference type="Proteomes" id="UP000507245"/>
    </source>
</evidence>